<evidence type="ECO:0000256" key="1">
    <source>
        <dbReference type="SAM" id="MobiDB-lite"/>
    </source>
</evidence>
<accession>A0A438MKJ7</accession>
<feature type="compositionally biased region" description="Low complexity" evidence="1">
    <location>
        <begin position="39"/>
        <end position="54"/>
    </location>
</feature>
<dbReference type="GO" id="GO:0004180">
    <property type="term" value="F:carboxypeptidase activity"/>
    <property type="evidence" value="ECO:0007669"/>
    <property type="project" value="UniProtKB-KW"/>
</dbReference>
<dbReference type="InterPro" id="IPR009045">
    <property type="entry name" value="Zn_M74/Hedgehog-like"/>
</dbReference>
<keyword evidence="4" id="KW-0121">Carboxypeptidase</keyword>
<feature type="chain" id="PRO_5039387656" evidence="2">
    <location>
        <begin position="20"/>
        <end position="241"/>
    </location>
</feature>
<evidence type="ECO:0000313" key="5">
    <source>
        <dbReference type="Proteomes" id="UP000284824"/>
    </source>
</evidence>
<keyword evidence="2" id="KW-0732">Signal</keyword>
<reference evidence="4 5" key="1">
    <citation type="submission" date="2019-01" db="EMBL/GenBank/DDBJ databases">
        <title>Sequencing the genomes of 1000 actinobacteria strains.</title>
        <authorList>
            <person name="Klenk H.-P."/>
        </authorList>
    </citation>
    <scope>NUCLEOTIDE SEQUENCE [LARGE SCALE GENOMIC DNA]</scope>
    <source>
        <strain evidence="4 5">DSM 43925</strain>
    </source>
</reference>
<comment type="caution">
    <text evidence="4">The sequence shown here is derived from an EMBL/GenBank/DDBJ whole genome shotgun (WGS) entry which is preliminary data.</text>
</comment>
<evidence type="ECO:0000313" key="4">
    <source>
        <dbReference type="EMBL" id="RVX46195.1"/>
    </source>
</evidence>
<organism evidence="4 5">
    <name type="scientific">Nonomuraea polychroma</name>
    <dbReference type="NCBI Taxonomy" id="46176"/>
    <lineage>
        <taxon>Bacteria</taxon>
        <taxon>Bacillati</taxon>
        <taxon>Actinomycetota</taxon>
        <taxon>Actinomycetes</taxon>
        <taxon>Streptosporangiales</taxon>
        <taxon>Streptosporangiaceae</taxon>
        <taxon>Nonomuraea</taxon>
    </lineage>
</organism>
<keyword evidence="5" id="KW-1185">Reference proteome</keyword>
<dbReference type="AlphaFoldDB" id="A0A438MKJ7"/>
<dbReference type="SUPFAM" id="SSF55166">
    <property type="entry name" value="Hedgehog/DD-peptidase"/>
    <property type="match status" value="1"/>
</dbReference>
<keyword evidence="4" id="KW-0378">Hydrolase</keyword>
<feature type="domain" description="Peptidase M15C" evidence="3">
    <location>
        <begin position="157"/>
        <end position="237"/>
    </location>
</feature>
<dbReference type="EMBL" id="SAUN01000001">
    <property type="protein sequence ID" value="RVX46195.1"/>
    <property type="molecule type" value="Genomic_DNA"/>
</dbReference>
<evidence type="ECO:0000256" key="2">
    <source>
        <dbReference type="SAM" id="SignalP"/>
    </source>
</evidence>
<dbReference type="Pfam" id="PF13539">
    <property type="entry name" value="Peptidase_M15_4"/>
    <property type="match status" value="1"/>
</dbReference>
<gene>
    <name evidence="4" type="ORF">EDD27_9049</name>
</gene>
<dbReference type="Proteomes" id="UP000284824">
    <property type="component" value="Unassembled WGS sequence"/>
</dbReference>
<feature type="region of interest" description="Disordered" evidence="1">
    <location>
        <begin position="23"/>
        <end position="54"/>
    </location>
</feature>
<dbReference type="PROSITE" id="PS51257">
    <property type="entry name" value="PROKAR_LIPOPROTEIN"/>
    <property type="match status" value="1"/>
</dbReference>
<feature type="signal peptide" evidence="2">
    <location>
        <begin position="1"/>
        <end position="19"/>
    </location>
</feature>
<keyword evidence="4" id="KW-0645">Protease</keyword>
<proteinExistence type="predicted"/>
<dbReference type="Gene3D" id="3.30.1380.10">
    <property type="match status" value="1"/>
</dbReference>
<evidence type="ECO:0000259" key="3">
    <source>
        <dbReference type="Pfam" id="PF13539"/>
    </source>
</evidence>
<sequence>MKRAAAMAFVALASVSCGAAEPTASVAPEPTASTPAYETPGSPTATPTKPASPPAFTAKVSGISRDRLPYSWRPGCPVHYRDLRLVTLSYWGFDNKPHTGELVVRKTVTDDIVTVFKKLYGWRWPVYQMKLVDAYKADDFASIEANNTSAFNCRRATGSSNWSNHAYGEAIDINPQQNPYVTASGSTAHKNAEKYTERPMRGKGVINPGDKVVKAFAQVGWEWGGYWSGAKDYQHFSKGGG</sequence>
<name>A0A438MKJ7_9ACTN</name>
<dbReference type="InterPro" id="IPR039561">
    <property type="entry name" value="Peptidase_M15C"/>
</dbReference>
<protein>
    <submittedName>
        <fullName evidence="4">D-alanyl-D-alanine carboxypeptidase-like protein</fullName>
    </submittedName>
</protein>